<dbReference type="InterPro" id="IPR000488">
    <property type="entry name" value="Death_dom"/>
</dbReference>
<feature type="compositionally biased region" description="Low complexity" evidence="1">
    <location>
        <begin position="446"/>
        <end position="458"/>
    </location>
</feature>
<dbReference type="AlphaFoldDB" id="A0A6J2T8H3"/>
<feature type="region of interest" description="Disordered" evidence="1">
    <location>
        <begin position="1"/>
        <end position="25"/>
    </location>
</feature>
<feature type="domain" description="Death" evidence="2">
    <location>
        <begin position="28"/>
        <end position="153"/>
    </location>
</feature>
<dbReference type="Gene3D" id="1.10.533.10">
    <property type="entry name" value="Death Domain, Fas"/>
    <property type="match status" value="1"/>
</dbReference>
<dbReference type="GO" id="GO:0007165">
    <property type="term" value="P:signal transduction"/>
    <property type="evidence" value="ECO:0007669"/>
    <property type="project" value="InterPro"/>
</dbReference>
<dbReference type="RefSeq" id="XP_030371443.1">
    <property type="nucleotide sequence ID" value="XM_030515583.1"/>
</dbReference>
<keyword evidence="3" id="KW-1185">Reference proteome</keyword>
<dbReference type="Pfam" id="PF14786">
    <property type="entry name" value="Death_2"/>
    <property type="match status" value="1"/>
</dbReference>
<dbReference type="GeneID" id="115621802"/>
<protein>
    <submittedName>
        <fullName evidence="4">Protein Tube</fullName>
    </submittedName>
</protein>
<evidence type="ECO:0000256" key="1">
    <source>
        <dbReference type="SAM" id="MobiDB-lite"/>
    </source>
</evidence>
<dbReference type="CTD" id="7275"/>
<dbReference type="OrthoDB" id="4062651at2759"/>
<feature type="region of interest" description="Disordered" evidence="1">
    <location>
        <begin position="205"/>
        <end position="235"/>
    </location>
</feature>
<sequence>MAKANGYAASGSVDEGSGDGDGSMHAKYTRTTELRRVEDNDIYKLSSFLNINDSWRKLMARIPKGLDAKASSAPGALNYDFVVRNSGLKYTAQHISQIDDYAKAEPHKSISQIMIDEWKTSGQQNERPTVGVLLQLLVQADLFSAANFVAQDFLNEPKPERPADGPAAHLSLDLSEDMDIDHDGAAVAGTIGMNLDYDKRMVASSKNVPHPSQNGENGGLPPVAPPRASRLSRMSRTTASNALPLTSSIDSITPSAANVPNLSILNASSPENLQDRPEQSREQELQDSYNIPVLSILHADSAAGEAELARASSKLSAGRTERNGETTPNVPQITLLFNSSGTTSGMISTTTTAVTATTQTTSYHNLPEISALNLNSAIQHNGADNAADNSSNSSISNDEDDDDDEEDADVSLPNLSNSEQQNSNNDSSLTTVTGTSGENSFELTHDSSSTSNDDYTNNIPNLSELQH</sequence>
<dbReference type="SUPFAM" id="SSF47986">
    <property type="entry name" value="DEATH domain"/>
    <property type="match status" value="1"/>
</dbReference>
<evidence type="ECO:0000313" key="4">
    <source>
        <dbReference type="RefSeq" id="XP_030371443.1"/>
    </source>
</evidence>
<dbReference type="SMART" id="SM00005">
    <property type="entry name" value="DEATH"/>
    <property type="match status" value="1"/>
</dbReference>
<feature type="compositionally biased region" description="Low complexity" evidence="1">
    <location>
        <begin position="383"/>
        <end position="396"/>
    </location>
</feature>
<proteinExistence type="predicted"/>
<organism evidence="3 4">
    <name type="scientific">Drosophila lebanonensis</name>
    <name type="common">Fruit fly</name>
    <name type="synonym">Scaptodrosophila lebanonensis</name>
    <dbReference type="NCBI Taxonomy" id="7225"/>
    <lineage>
        <taxon>Eukaryota</taxon>
        <taxon>Metazoa</taxon>
        <taxon>Ecdysozoa</taxon>
        <taxon>Arthropoda</taxon>
        <taxon>Hexapoda</taxon>
        <taxon>Insecta</taxon>
        <taxon>Pterygota</taxon>
        <taxon>Neoptera</taxon>
        <taxon>Endopterygota</taxon>
        <taxon>Diptera</taxon>
        <taxon>Brachycera</taxon>
        <taxon>Muscomorpha</taxon>
        <taxon>Ephydroidea</taxon>
        <taxon>Drosophilidae</taxon>
        <taxon>Scaptodrosophila</taxon>
    </lineage>
</organism>
<feature type="compositionally biased region" description="Polar residues" evidence="1">
    <location>
        <begin position="205"/>
        <end position="215"/>
    </location>
</feature>
<accession>A0A6J2T8H3</accession>
<evidence type="ECO:0000259" key="2">
    <source>
        <dbReference type="SMART" id="SM00005"/>
    </source>
</evidence>
<evidence type="ECO:0000313" key="3">
    <source>
        <dbReference type="Proteomes" id="UP000504634"/>
    </source>
</evidence>
<feature type="compositionally biased region" description="Low complexity" evidence="1">
    <location>
        <begin position="411"/>
        <end position="429"/>
    </location>
</feature>
<dbReference type="InterPro" id="IPR011029">
    <property type="entry name" value="DEATH-like_dom_sf"/>
</dbReference>
<dbReference type="Proteomes" id="UP000504634">
    <property type="component" value="Unplaced"/>
</dbReference>
<reference evidence="4" key="1">
    <citation type="submission" date="2025-08" db="UniProtKB">
        <authorList>
            <consortium name="RefSeq"/>
        </authorList>
    </citation>
    <scope>IDENTIFICATION</scope>
    <source>
        <strain evidence="4">11010-0011.00</strain>
        <tissue evidence="4">Whole body</tissue>
    </source>
</reference>
<feature type="region of interest" description="Disordered" evidence="1">
    <location>
        <begin position="313"/>
        <end position="332"/>
    </location>
</feature>
<name>A0A6J2T8H3_DROLE</name>
<feature type="compositionally biased region" description="Acidic residues" evidence="1">
    <location>
        <begin position="397"/>
        <end position="409"/>
    </location>
</feature>
<dbReference type="InterPro" id="IPR029397">
    <property type="entry name" value="Tube_Death"/>
</dbReference>
<feature type="compositionally biased region" description="Polar residues" evidence="1">
    <location>
        <begin position="430"/>
        <end position="442"/>
    </location>
</feature>
<dbReference type="CDD" id="cd08308">
    <property type="entry name" value="Death_Tube"/>
    <property type="match status" value="1"/>
</dbReference>
<feature type="region of interest" description="Disordered" evidence="1">
    <location>
        <begin position="381"/>
        <end position="467"/>
    </location>
</feature>
<gene>
    <name evidence="4" type="primary">LOC115621802</name>
</gene>